<feature type="domain" description="ChsH2 C-terminal OB-fold" evidence="2">
    <location>
        <begin position="110"/>
        <end position="179"/>
    </location>
</feature>
<organism evidence="3 4">
    <name type="scientific">Subtercola boreus</name>
    <dbReference type="NCBI Taxonomy" id="120213"/>
    <lineage>
        <taxon>Bacteria</taxon>
        <taxon>Bacillati</taxon>
        <taxon>Actinomycetota</taxon>
        <taxon>Actinomycetes</taxon>
        <taxon>Micrococcales</taxon>
        <taxon>Microbacteriaceae</taxon>
        <taxon>Subtercola</taxon>
    </lineage>
</organism>
<evidence type="ECO:0000259" key="2">
    <source>
        <dbReference type="Pfam" id="PF01796"/>
    </source>
</evidence>
<keyword evidence="4" id="KW-1185">Reference proteome</keyword>
<dbReference type="PANTHER" id="PTHR34075:SF4">
    <property type="entry name" value="DUF35 DOMAIN-CONTAINING PROTEIN"/>
    <property type="match status" value="1"/>
</dbReference>
<gene>
    <name evidence="3" type="ORF">B7R54_04305</name>
</gene>
<evidence type="ECO:0000313" key="4">
    <source>
        <dbReference type="Proteomes" id="UP000256486"/>
    </source>
</evidence>
<reference evidence="3 4" key="1">
    <citation type="submission" date="2017-04" db="EMBL/GenBank/DDBJ databases">
        <title>Comparative genome analysis of Subtercola boreus.</title>
        <authorList>
            <person name="Cho Y.-J."/>
            <person name="Cho A."/>
            <person name="Kim O.-S."/>
            <person name="Lee J.-I."/>
        </authorList>
    </citation>
    <scope>NUCLEOTIDE SEQUENCE [LARGE SCALE GENOMIC DNA]</scope>
    <source>
        <strain evidence="3 4">K300</strain>
    </source>
</reference>
<proteinExistence type="predicted"/>
<dbReference type="Pfam" id="PF01796">
    <property type="entry name" value="OB_ChsH2_C"/>
    <property type="match status" value="1"/>
</dbReference>
<dbReference type="Proteomes" id="UP000256486">
    <property type="component" value="Unassembled WGS sequence"/>
</dbReference>
<dbReference type="InterPro" id="IPR002878">
    <property type="entry name" value="ChsH2_C"/>
</dbReference>
<evidence type="ECO:0000256" key="1">
    <source>
        <dbReference type="SAM" id="MobiDB-lite"/>
    </source>
</evidence>
<dbReference type="InterPro" id="IPR052513">
    <property type="entry name" value="Thioester_dehydratase-like"/>
</dbReference>
<dbReference type="Gene3D" id="6.10.30.10">
    <property type="match status" value="1"/>
</dbReference>
<feature type="region of interest" description="Disordered" evidence="1">
    <location>
        <begin position="1"/>
        <end position="34"/>
    </location>
</feature>
<protein>
    <recommendedName>
        <fullName evidence="2">ChsH2 C-terminal OB-fold domain-containing protein</fullName>
    </recommendedName>
</protein>
<dbReference type="InterPro" id="IPR012340">
    <property type="entry name" value="NA-bd_OB-fold"/>
</dbReference>
<dbReference type="SUPFAM" id="SSF50249">
    <property type="entry name" value="Nucleic acid-binding proteins"/>
    <property type="match status" value="1"/>
</dbReference>
<feature type="compositionally biased region" description="Low complexity" evidence="1">
    <location>
        <begin position="14"/>
        <end position="30"/>
    </location>
</feature>
<dbReference type="AlphaFoldDB" id="A0A3E0VF44"/>
<dbReference type="PANTHER" id="PTHR34075">
    <property type="entry name" value="BLR3430 PROTEIN"/>
    <property type="match status" value="1"/>
</dbReference>
<dbReference type="OrthoDB" id="5124195at2"/>
<name>A0A3E0VF44_9MICO</name>
<evidence type="ECO:0000313" key="3">
    <source>
        <dbReference type="EMBL" id="RFA08532.1"/>
    </source>
</evidence>
<dbReference type="EMBL" id="NBWZ01000001">
    <property type="protein sequence ID" value="RFA08532.1"/>
    <property type="molecule type" value="Genomic_DNA"/>
</dbReference>
<accession>A0A3E0VF44</accession>
<sequence length="197" mass="21379">MGRSWRWRQRAAESTSSTRPPFSRPTPSDSLQPAIKGIDMTDTVRKTETVRIPGEWHIGYQYTIGTFASAFFEGLRKGEIWGSLCEENGEVAVPPKSFNEQAFVPTDKLVQVGLNGTIEAVTVVTAPFAGSPDVPYAVVYVKLDGATSSIANYMHGVDLGDGTTLPDALSIESPVHAVFSPEPEGRVTDFWFEPGVA</sequence>
<comment type="caution">
    <text evidence="3">The sequence shown here is derived from an EMBL/GenBank/DDBJ whole genome shotgun (WGS) entry which is preliminary data.</text>
</comment>